<dbReference type="SMART" id="SM00477">
    <property type="entry name" value="NUC"/>
    <property type="match status" value="1"/>
</dbReference>
<feature type="active site" description="Proton acceptor" evidence="1">
    <location>
        <position position="113"/>
    </location>
</feature>
<dbReference type="GO" id="GO:0003676">
    <property type="term" value="F:nucleic acid binding"/>
    <property type="evidence" value="ECO:0007669"/>
    <property type="project" value="InterPro"/>
</dbReference>
<keyword evidence="6" id="KW-1185">Reference proteome</keyword>
<dbReference type="GO" id="GO:0016787">
    <property type="term" value="F:hydrolase activity"/>
    <property type="evidence" value="ECO:0007669"/>
    <property type="project" value="InterPro"/>
</dbReference>
<dbReference type="PANTHER" id="PTHR13966">
    <property type="entry name" value="ENDONUCLEASE RELATED"/>
    <property type="match status" value="1"/>
</dbReference>
<protein>
    <submittedName>
        <fullName evidence="5">Endonuclease</fullName>
    </submittedName>
</protein>
<dbReference type="GO" id="GO:0004519">
    <property type="term" value="F:endonuclease activity"/>
    <property type="evidence" value="ECO:0007669"/>
    <property type="project" value="UniProtKB-KW"/>
</dbReference>
<dbReference type="AlphaFoldDB" id="A0A2M9R8D3"/>
<dbReference type="SUPFAM" id="SSF54060">
    <property type="entry name" value="His-Me finger endonucleases"/>
    <property type="match status" value="1"/>
</dbReference>
<dbReference type="PANTHER" id="PTHR13966:SF5">
    <property type="entry name" value="ENDONUCLEASE G, MITOCHONDRIAL"/>
    <property type="match status" value="1"/>
</dbReference>
<dbReference type="InterPro" id="IPR001604">
    <property type="entry name" value="Endo_G_ENPP1-like_dom"/>
</dbReference>
<keyword evidence="5" id="KW-0255">Endonuclease</keyword>
<organism evidence="5 6">
    <name type="scientific">Avrilella dinanensis</name>
    <dbReference type="NCBI Taxonomy" id="2008672"/>
    <lineage>
        <taxon>Bacteria</taxon>
        <taxon>Pseudomonadati</taxon>
        <taxon>Bacteroidota</taxon>
        <taxon>Flavobacteriia</taxon>
        <taxon>Flavobacteriales</taxon>
        <taxon>Flavobacteriaceae</taxon>
        <taxon>Avrilella</taxon>
    </lineage>
</organism>
<dbReference type="Pfam" id="PF01223">
    <property type="entry name" value="Endonuclease_NS"/>
    <property type="match status" value="1"/>
</dbReference>
<feature type="domain" description="DNA/RNA non-specific endonuclease/pyrophosphatase/phosphodiesterase" evidence="4">
    <location>
        <begin position="51"/>
        <end position="245"/>
    </location>
</feature>
<name>A0A2M9R8D3_9FLAO</name>
<proteinExistence type="predicted"/>
<dbReference type="GO" id="GO:0046872">
    <property type="term" value="F:metal ion binding"/>
    <property type="evidence" value="ECO:0007669"/>
    <property type="project" value="UniProtKB-KW"/>
</dbReference>
<comment type="caution">
    <text evidence="5">The sequence shown here is derived from an EMBL/GenBank/DDBJ whole genome shotgun (WGS) entry which is preliminary data.</text>
</comment>
<keyword evidence="5" id="KW-0378">Hydrolase</keyword>
<keyword evidence="5" id="KW-0540">Nuclease</keyword>
<feature type="domain" description="ENPP1-3/EXOG-like endonuclease/phosphodiesterase" evidence="3">
    <location>
        <begin position="52"/>
        <end position="245"/>
    </location>
</feature>
<dbReference type="InterPro" id="IPR040255">
    <property type="entry name" value="Non-specific_endonuclease"/>
</dbReference>
<dbReference type="InterPro" id="IPR044929">
    <property type="entry name" value="DNA/RNA_non-sp_Endonuclease_sf"/>
</dbReference>
<accession>A0A2M9R8D3</accession>
<evidence type="ECO:0000256" key="1">
    <source>
        <dbReference type="PIRSR" id="PIRSR640255-1"/>
    </source>
</evidence>
<dbReference type="CDD" id="cd00091">
    <property type="entry name" value="NUC"/>
    <property type="match status" value="1"/>
</dbReference>
<dbReference type="Gene3D" id="3.40.570.10">
    <property type="entry name" value="Extracellular Endonuclease, subunit A"/>
    <property type="match status" value="1"/>
</dbReference>
<dbReference type="SMART" id="SM00892">
    <property type="entry name" value="Endonuclease_NS"/>
    <property type="match status" value="1"/>
</dbReference>
<dbReference type="Proteomes" id="UP000231960">
    <property type="component" value="Unassembled WGS sequence"/>
</dbReference>
<sequence>MLNKVDFDFFKSSAQHKETTSFDKENPEKEIHQSTDSVYFLPTSTTNQIIEHSTYYLSYSEPHEQAEWVAYELKKEHITGGNNKRPYFNQDPKVSTESAHWNNYKNSGYTRGHLLPAGDRTFSKEAYDETFYTSNISPQKYELNTGIWNSLEMRVRNFVRKNGKVYVVTGGVLEENLKTIGKEKVSVPDYFYKIILFENNRNYKMVAYLIPHEENERKPLIDYIVPTDSIEKLTGIDFFYFLDDTVENELEKSVDYEWFGK</sequence>
<evidence type="ECO:0000256" key="2">
    <source>
        <dbReference type="PIRSR" id="PIRSR640255-2"/>
    </source>
</evidence>
<evidence type="ECO:0000259" key="3">
    <source>
        <dbReference type="SMART" id="SM00477"/>
    </source>
</evidence>
<evidence type="ECO:0000313" key="5">
    <source>
        <dbReference type="EMBL" id="PJR05122.1"/>
    </source>
</evidence>
<evidence type="ECO:0000313" key="6">
    <source>
        <dbReference type="Proteomes" id="UP000231960"/>
    </source>
</evidence>
<dbReference type="EMBL" id="NIPO01000001">
    <property type="protein sequence ID" value="PJR05122.1"/>
    <property type="molecule type" value="Genomic_DNA"/>
</dbReference>
<dbReference type="InterPro" id="IPR020821">
    <property type="entry name" value="ENPP1-3/EXOG-like_nuc-like"/>
</dbReference>
<feature type="binding site" evidence="2">
    <location>
        <position position="144"/>
    </location>
    <ligand>
        <name>Mg(2+)</name>
        <dbReference type="ChEBI" id="CHEBI:18420"/>
        <note>catalytic</note>
    </ligand>
</feature>
<dbReference type="OrthoDB" id="9811262at2"/>
<keyword evidence="2" id="KW-0479">Metal-binding</keyword>
<reference evidence="5 6" key="1">
    <citation type="submission" date="2017-06" db="EMBL/GenBank/DDBJ databases">
        <title>Description of Avrilella dinanensis gen. nov. sp. nov.</title>
        <authorList>
            <person name="Leyer C."/>
            <person name="Sassi M."/>
            <person name="Minet J."/>
            <person name="Kayal S."/>
            <person name="Cattoir V."/>
        </authorList>
    </citation>
    <scope>NUCLEOTIDE SEQUENCE [LARGE SCALE GENOMIC DNA]</scope>
    <source>
        <strain evidence="5 6">UR159</strain>
    </source>
</reference>
<dbReference type="InterPro" id="IPR044925">
    <property type="entry name" value="His-Me_finger_sf"/>
</dbReference>
<gene>
    <name evidence="5" type="ORF">CDL10_07615</name>
</gene>
<evidence type="ECO:0000259" key="4">
    <source>
        <dbReference type="SMART" id="SM00892"/>
    </source>
</evidence>